<dbReference type="InterPro" id="IPR011330">
    <property type="entry name" value="Glyco_hydro/deAcase_b/a-brl"/>
</dbReference>
<proteinExistence type="predicted"/>
<dbReference type="Pfam" id="PF17677">
    <property type="entry name" value="Glyco_hydro38C2"/>
    <property type="match status" value="1"/>
</dbReference>
<dbReference type="PANTHER" id="PTHR46017:SF1">
    <property type="entry name" value="ALPHA-MANNOSIDASE 2C1"/>
    <property type="match status" value="1"/>
</dbReference>
<dbReference type="Gene3D" id="3.20.110.10">
    <property type="entry name" value="Glycoside hydrolase 38, N terminal domain"/>
    <property type="match status" value="1"/>
</dbReference>
<dbReference type="PANTHER" id="PTHR46017">
    <property type="entry name" value="ALPHA-MANNOSIDASE 2C1"/>
    <property type="match status" value="1"/>
</dbReference>
<dbReference type="Proteomes" id="UP000199518">
    <property type="component" value="Unassembled WGS sequence"/>
</dbReference>
<keyword evidence="4" id="KW-1185">Reference proteome</keyword>
<evidence type="ECO:0000313" key="3">
    <source>
        <dbReference type="EMBL" id="SFI63767.1"/>
    </source>
</evidence>
<sequence length="943" mass="104692">MTYSELTVLIPSHGLEDFPTELGEKPAASLLNAFAVIWHPALLASGGAFPRWQRADSPSSGPTDRLFIVPTPCDDQIPQGWIALTKQAGSVVISGEHDRDEMLRQALAPLQLEELPDPELTADFLALGSMYLQVELLTRKMRNYSNLDETRMQRESVAAAQAAMNHDPEAARKYLATCFEMLLECRERFYPVECYLIDLCLVTPETVPANTEKFLAGPSAMNVLAPANDWDKILSANPLLADRVKAACEQRRLEFLGGDDAEQASFLMSLDASLWHLKQGGATLKQLTGSNPVVWARRRFGLGAHLPQLLERLGYKGALHTLLDDGYAPEQEQSQMRWEGSSGVCIDAFSRIPLAADGAASMLRFPERMAESMDYDHLAAVVFAHWPTLRTPFFEDFRRANAYAPVLGKFVTFSEFFSHEGSPGRRAEFKAADYFSPTLIQSVARDEADPISRYVGYWHREQAFQRAEWTAHIASVIKRQPISSESTEALEATVRTGHQEATPEQARRADDAIANALSEASLQLRDLLAAQGTAGSGVLIVNTLSFPRKVLVEWPLAGGPPKDPAVLGVQVDADRVQVLVALPPCGFVWLANNTARPDRTHPGKSPLAEELLLRNDRFEVRMSDATGGIAQILTYRRSPNRLSQQVALRFPHARTVSVGEGEERETYTTYYSAMRLRETRILSRGPVVGEIETVGELQDESSGEVLGTYRQLTRVILGRNAVEVELEIAPAQPIEGDPWTNYIGCRFAWKHEDVALTASIQQGAHVIKRERIEAPQFVEIADGDFRTTLLTPGLPFHRKTGERMLDTLLITKGESVRRFQFAVTIDAVYPMQASLDQYSPPLVMTTQTQPADGRKEGWFFHVTAANVQLTRILPGATPDAIVVRLVETEGRSRVFGLHSFLTPVSARQVNFQGETISTLRIDDAVNVEISPYEICDVELRFEA</sequence>
<evidence type="ECO:0000259" key="2">
    <source>
        <dbReference type="Pfam" id="PF17677"/>
    </source>
</evidence>
<accession>A0A1I3JU26</accession>
<name>A0A1I3JU26_9PLAN</name>
<dbReference type="Pfam" id="PF01074">
    <property type="entry name" value="Glyco_hydro_38N"/>
    <property type="match status" value="1"/>
</dbReference>
<dbReference type="RefSeq" id="WP_175517508.1">
    <property type="nucleotide sequence ID" value="NZ_FOQD01000011.1"/>
</dbReference>
<reference evidence="4" key="1">
    <citation type="submission" date="2016-10" db="EMBL/GenBank/DDBJ databases">
        <authorList>
            <person name="Varghese N."/>
            <person name="Submissions S."/>
        </authorList>
    </citation>
    <scope>NUCLEOTIDE SEQUENCE [LARGE SCALE GENOMIC DNA]</scope>
    <source>
        <strain evidence="4">DSM 26348</strain>
    </source>
</reference>
<evidence type="ECO:0000259" key="1">
    <source>
        <dbReference type="Pfam" id="PF01074"/>
    </source>
</evidence>
<dbReference type="SUPFAM" id="SSF88713">
    <property type="entry name" value="Glycoside hydrolase/deacetylase"/>
    <property type="match status" value="1"/>
</dbReference>
<dbReference type="GO" id="GO:0009313">
    <property type="term" value="P:oligosaccharide catabolic process"/>
    <property type="evidence" value="ECO:0007669"/>
    <property type="project" value="TreeGrafter"/>
</dbReference>
<dbReference type="GO" id="GO:0006013">
    <property type="term" value="P:mannose metabolic process"/>
    <property type="evidence" value="ECO:0007669"/>
    <property type="project" value="InterPro"/>
</dbReference>
<protein>
    <submittedName>
        <fullName evidence="3">Alpha-mannosidase</fullName>
    </submittedName>
</protein>
<dbReference type="InterPro" id="IPR000602">
    <property type="entry name" value="Glyco_hydro_38_N"/>
</dbReference>
<evidence type="ECO:0000313" key="4">
    <source>
        <dbReference type="Proteomes" id="UP000199518"/>
    </source>
</evidence>
<dbReference type="EMBL" id="FOQD01000011">
    <property type="protein sequence ID" value="SFI63767.1"/>
    <property type="molecule type" value="Genomic_DNA"/>
</dbReference>
<dbReference type="GO" id="GO:0004559">
    <property type="term" value="F:alpha-mannosidase activity"/>
    <property type="evidence" value="ECO:0007669"/>
    <property type="project" value="InterPro"/>
</dbReference>
<feature type="domain" description="Glycoside hydrolase family 38 N-terminal" evidence="1">
    <location>
        <begin position="230"/>
        <end position="346"/>
    </location>
</feature>
<organism evidence="3 4">
    <name type="scientific">Planctomicrobium piriforme</name>
    <dbReference type="NCBI Taxonomy" id="1576369"/>
    <lineage>
        <taxon>Bacteria</taxon>
        <taxon>Pseudomonadati</taxon>
        <taxon>Planctomycetota</taxon>
        <taxon>Planctomycetia</taxon>
        <taxon>Planctomycetales</taxon>
        <taxon>Planctomycetaceae</taxon>
        <taxon>Planctomicrobium</taxon>
    </lineage>
</organism>
<dbReference type="AlphaFoldDB" id="A0A1I3JU26"/>
<dbReference type="InterPro" id="IPR027291">
    <property type="entry name" value="Glyco_hydro_38_N_sf"/>
</dbReference>
<dbReference type="InterPro" id="IPR041147">
    <property type="entry name" value="GH38_C"/>
</dbReference>
<gene>
    <name evidence="3" type="ORF">SAMN05421753_11114</name>
</gene>
<feature type="domain" description="Glycosyl hydrolases family 38 C-terminal" evidence="2">
    <location>
        <begin position="866"/>
        <end position="934"/>
    </location>
</feature>